<dbReference type="Proteomes" id="UP000759537">
    <property type="component" value="Unassembled WGS sequence"/>
</dbReference>
<evidence type="ECO:0000256" key="8">
    <source>
        <dbReference type="ARBA" id="ARBA00022723"/>
    </source>
</evidence>
<keyword evidence="8" id="KW-0479">Metal-binding</keyword>
<comment type="catalytic activity">
    <reaction evidence="1">
        <text>Exonucleolytic cleavage of poly(A) to 5'-AMP.</text>
        <dbReference type="EC" id="3.1.13.4"/>
    </reaction>
</comment>
<dbReference type="OrthoDB" id="1164111at2759"/>
<accession>A0A9P5MP23</accession>
<evidence type="ECO:0000256" key="12">
    <source>
        <dbReference type="ARBA" id="ARBA00023015"/>
    </source>
</evidence>
<evidence type="ECO:0000256" key="5">
    <source>
        <dbReference type="ARBA" id="ARBA00012161"/>
    </source>
</evidence>
<protein>
    <recommendedName>
        <fullName evidence="5">poly(A)-specific ribonuclease</fullName>
        <ecNumber evidence="5">3.1.13.4</ecNumber>
    </recommendedName>
</protein>
<comment type="subcellular location">
    <subcellularLocation>
        <location evidence="3">Cytoplasm</location>
    </subcellularLocation>
    <subcellularLocation>
        <location evidence="2">Nucleus</location>
    </subcellularLocation>
</comment>
<name>A0A9P5MP23_9AGAM</name>
<keyword evidence="7" id="KW-0540">Nuclease</keyword>
<proteinExistence type="inferred from homology"/>
<evidence type="ECO:0000256" key="10">
    <source>
        <dbReference type="ARBA" id="ARBA00022839"/>
    </source>
</evidence>
<evidence type="ECO:0000313" key="17">
    <source>
        <dbReference type="Proteomes" id="UP000759537"/>
    </source>
</evidence>
<dbReference type="AlphaFoldDB" id="A0A9P5MP23"/>
<evidence type="ECO:0000256" key="4">
    <source>
        <dbReference type="ARBA" id="ARBA00008372"/>
    </source>
</evidence>
<evidence type="ECO:0000313" key="16">
    <source>
        <dbReference type="EMBL" id="KAF8469406.1"/>
    </source>
</evidence>
<organism evidence="16 17">
    <name type="scientific">Russula ochroleuca</name>
    <dbReference type="NCBI Taxonomy" id="152965"/>
    <lineage>
        <taxon>Eukaryota</taxon>
        <taxon>Fungi</taxon>
        <taxon>Dikarya</taxon>
        <taxon>Basidiomycota</taxon>
        <taxon>Agaricomycotina</taxon>
        <taxon>Agaricomycetes</taxon>
        <taxon>Russulales</taxon>
        <taxon>Russulaceae</taxon>
        <taxon>Russula</taxon>
    </lineage>
</organism>
<dbReference type="SUPFAM" id="SSF53098">
    <property type="entry name" value="Ribonuclease H-like"/>
    <property type="match status" value="1"/>
</dbReference>
<keyword evidence="10" id="KW-0269">Exonuclease</keyword>
<comment type="caution">
    <text evidence="16">The sequence shown here is derived from an EMBL/GenBank/DDBJ whole genome shotgun (WGS) entry which is preliminary data.</text>
</comment>
<dbReference type="GO" id="GO:0030014">
    <property type="term" value="C:CCR4-NOT complex"/>
    <property type="evidence" value="ECO:0007669"/>
    <property type="project" value="InterPro"/>
</dbReference>
<gene>
    <name evidence="16" type="ORF">DFH94DRAFT_773686</name>
</gene>
<evidence type="ECO:0000256" key="14">
    <source>
        <dbReference type="ARBA" id="ARBA00023242"/>
    </source>
</evidence>
<keyword evidence="13" id="KW-0804">Transcription</keyword>
<evidence type="ECO:0000256" key="1">
    <source>
        <dbReference type="ARBA" id="ARBA00001663"/>
    </source>
</evidence>
<keyword evidence="17" id="KW-1185">Reference proteome</keyword>
<keyword evidence="12" id="KW-0805">Transcription regulation</keyword>
<dbReference type="PANTHER" id="PTHR10797">
    <property type="entry name" value="CCR4-NOT TRANSCRIPTION COMPLEX SUBUNIT"/>
    <property type="match status" value="1"/>
</dbReference>
<dbReference type="GO" id="GO:0046872">
    <property type="term" value="F:metal ion binding"/>
    <property type="evidence" value="ECO:0007669"/>
    <property type="project" value="UniProtKB-KW"/>
</dbReference>
<dbReference type="InterPro" id="IPR012337">
    <property type="entry name" value="RNaseH-like_sf"/>
</dbReference>
<dbReference type="EMBL" id="WHVB01000028">
    <property type="protein sequence ID" value="KAF8469406.1"/>
    <property type="molecule type" value="Genomic_DNA"/>
</dbReference>
<dbReference type="Gene3D" id="3.30.420.10">
    <property type="entry name" value="Ribonuclease H-like superfamily/Ribonuclease H"/>
    <property type="match status" value="1"/>
</dbReference>
<dbReference type="GO" id="GO:0003723">
    <property type="term" value="F:RNA binding"/>
    <property type="evidence" value="ECO:0007669"/>
    <property type="project" value="UniProtKB-KW"/>
</dbReference>
<evidence type="ECO:0000256" key="3">
    <source>
        <dbReference type="ARBA" id="ARBA00004496"/>
    </source>
</evidence>
<evidence type="ECO:0000256" key="11">
    <source>
        <dbReference type="ARBA" id="ARBA00022884"/>
    </source>
</evidence>
<evidence type="ECO:0000256" key="13">
    <source>
        <dbReference type="ARBA" id="ARBA00023163"/>
    </source>
</evidence>
<dbReference type="InterPro" id="IPR036397">
    <property type="entry name" value="RNaseH_sf"/>
</dbReference>
<sequence>MSPIREVWAPNLDLEMRNIRDLIDKYPFVALDTEFPGVVARPIGSFKTSSDYHYQTMRCNVDLLKIIQIGLTLSDEDGNYPQDVSTWQFNFHFSINEDMFAPESVELLQKSGIDFQRHEEIGILPNDFSELMITSGLVLTDETRWISFHSGYDFGYFLKLLTALSLPTTEEAFFERLQKWFPISYDMKTMMRVARGLRGGLQEVADDLGVMRIGPSHQAGSDSLLTASTFFKMRDLYFHEQVDYAEFNGKLYGLGDTFSQMNGLPDPGRGGATPAEREDRRADGGPSAASAAASGVQVPAQMPPGAGYGPMTTNGAFIRTSMGVGGGR</sequence>
<evidence type="ECO:0000256" key="15">
    <source>
        <dbReference type="SAM" id="MobiDB-lite"/>
    </source>
</evidence>
<evidence type="ECO:0000256" key="2">
    <source>
        <dbReference type="ARBA" id="ARBA00004123"/>
    </source>
</evidence>
<comment type="similarity">
    <text evidence="4">Belongs to the CAF1 family.</text>
</comment>
<keyword evidence="6" id="KW-0963">Cytoplasm</keyword>
<dbReference type="EC" id="3.1.13.4" evidence="5"/>
<dbReference type="FunFam" id="3.30.420.10:FF:000048">
    <property type="entry name" value="CCR4-associated factor 1, putative"/>
    <property type="match status" value="1"/>
</dbReference>
<feature type="compositionally biased region" description="Low complexity" evidence="15">
    <location>
        <begin position="284"/>
        <end position="300"/>
    </location>
</feature>
<dbReference type="Pfam" id="PF04857">
    <property type="entry name" value="CAF1"/>
    <property type="match status" value="1"/>
</dbReference>
<reference evidence="16" key="1">
    <citation type="submission" date="2019-10" db="EMBL/GenBank/DDBJ databases">
        <authorList>
            <consortium name="DOE Joint Genome Institute"/>
            <person name="Kuo A."/>
            <person name="Miyauchi S."/>
            <person name="Kiss E."/>
            <person name="Drula E."/>
            <person name="Kohler A."/>
            <person name="Sanchez-Garcia M."/>
            <person name="Andreopoulos B."/>
            <person name="Barry K.W."/>
            <person name="Bonito G."/>
            <person name="Buee M."/>
            <person name="Carver A."/>
            <person name="Chen C."/>
            <person name="Cichocki N."/>
            <person name="Clum A."/>
            <person name="Culley D."/>
            <person name="Crous P.W."/>
            <person name="Fauchery L."/>
            <person name="Girlanda M."/>
            <person name="Hayes R."/>
            <person name="Keri Z."/>
            <person name="LaButti K."/>
            <person name="Lipzen A."/>
            <person name="Lombard V."/>
            <person name="Magnuson J."/>
            <person name="Maillard F."/>
            <person name="Morin E."/>
            <person name="Murat C."/>
            <person name="Nolan M."/>
            <person name="Ohm R."/>
            <person name="Pangilinan J."/>
            <person name="Pereira M."/>
            <person name="Perotto S."/>
            <person name="Peter M."/>
            <person name="Riley R."/>
            <person name="Sitrit Y."/>
            <person name="Stielow B."/>
            <person name="Szollosi G."/>
            <person name="Zifcakova L."/>
            <person name="Stursova M."/>
            <person name="Spatafora J.W."/>
            <person name="Tedersoo L."/>
            <person name="Vaario L.-M."/>
            <person name="Yamada A."/>
            <person name="Yan M."/>
            <person name="Wang P."/>
            <person name="Xu J."/>
            <person name="Bruns T."/>
            <person name="Baldrian P."/>
            <person name="Vilgalys R."/>
            <person name="Henrissat B."/>
            <person name="Grigoriev I.V."/>
            <person name="Hibbett D."/>
            <person name="Nagy L.G."/>
            <person name="Martin F.M."/>
        </authorList>
    </citation>
    <scope>NUCLEOTIDE SEQUENCE</scope>
    <source>
        <strain evidence="16">Prilba</strain>
    </source>
</reference>
<feature type="region of interest" description="Disordered" evidence="15">
    <location>
        <begin position="262"/>
        <end position="307"/>
    </location>
</feature>
<evidence type="ECO:0000256" key="6">
    <source>
        <dbReference type="ARBA" id="ARBA00022490"/>
    </source>
</evidence>
<dbReference type="GO" id="GO:0005737">
    <property type="term" value="C:cytoplasm"/>
    <property type="evidence" value="ECO:0007669"/>
    <property type="project" value="UniProtKB-SubCell"/>
</dbReference>
<reference evidence="16" key="2">
    <citation type="journal article" date="2020" name="Nat. Commun.">
        <title>Large-scale genome sequencing of mycorrhizal fungi provides insights into the early evolution of symbiotic traits.</title>
        <authorList>
            <person name="Miyauchi S."/>
            <person name="Kiss E."/>
            <person name="Kuo A."/>
            <person name="Drula E."/>
            <person name="Kohler A."/>
            <person name="Sanchez-Garcia M."/>
            <person name="Morin E."/>
            <person name="Andreopoulos B."/>
            <person name="Barry K.W."/>
            <person name="Bonito G."/>
            <person name="Buee M."/>
            <person name="Carver A."/>
            <person name="Chen C."/>
            <person name="Cichocki N."/>
            <person name="Clum A."/>
            <person name="Culley D."/>
            <person name="Crous P.W."/>
            <person name="Fauchery L."/>
            <person name="Girlanda M."/>
            <person name="Hayes R.D."/>
            <person name="Keri Z."/>
            <person name="LaButti K."/>
            <person name="Lipzen A."/>
            <person name="Lombard V."/>
            <person name="Magnuson J."/>
            <person name="Maillard F."/>
            <person name="Murat C."/>
            <person name="Nolan M."/>
            <person name="Ohm R.A."/>
            <person name="Pangilinan J."/>
            <person name="Pereira M.F."/>
            <person name="Perotto S."/>
            <person name="Peter M."/>
            <person name="Pfister S."/>
            <person name="Riley R."/>
            <person name="Sitrit Y."/>
            <person name="Stielow J.B."/>
            <person name="Szollosi G."/>
            <person name="Zifcakova L."/>
            <person name="Stursova M."/>
            <person name="Spatafora J.W."/>
            <person name="Tedersoo L."/>
            <person name="Vaario L.M."/>
            <person name="Yamada A."/>
            <person name="Yan M."/>
            <person name="Wang P."/>
            <person name="Xu J."/>
            <person name="Bruns T."/>
            <person name="Baldrian P."/>
            <person name="Vilgalys R."/>
            <person name="Dunand C."/>
            <person name="Henrissat B."/>
            <person name="Grigoriev I.V."/>
            <person name="Hibbett D."/>
            <person name="Nagy L.G."/>
            <person name="Martin F.M."/>
        </authorList>
    </citation>
    <scope>NUCLEOTIDE SEQUENCE</scope>
    <source>
        <strain evidence="16">Prilba</strain>
    </source>
</reference>
<keyword evidence="14" id="KW-0539">Nucleus</keyword>
<dbReference type="GO" id="GO:0004535">
    <property type="term" value="F:poly(A)-specific ribonuclease activity"/>
    <property type="evidence" value="ECO:0007669"/>
    <property type="project" value="UniProtKB-EC"/>
</dbReference>
<dbReference type="InterPro" id="IPR006941">
    <property type="entry name" value="RNase_CAF1"/>
</dbReference>
<dbReference type="InterPro" id="IPR039637">
    <property type="entry name" value="CNOT7/CNOT8/Pop2"/>
</dbReference>
<keyword evidence="9" id="KW-0378">Hydrolase</keyword>
<evidence type="ECO:0000256" key="9">
    <source>
        <dbReference type="ARBA" id="ARBA00022801"/>
    </source>
</evidence>
<evidence type="ECO:0000256" key="7">
    <source>
        <dbReference type="ARBA" id="ARBA00022722"/>
    </source>
</evidence>
<dbReference type="GO" id="GO:0005634">
    <property type="term" value="C:nucleus"/>
    <property type="evidence" value="ECO:0007669"/>
    <property type="project" value="UniProtKB-SubCell"/>
</dbReference>
<keyword evidence="11" id="KW-0694">RNA-binding</keyword>